<dbReference type="CDD" id="cd00063">
    <property type="entry name" value="FN3"/>
    <property type="match status" value="1"/>
</dbReference>
<evidence type="ECO:0000259" key="1">
    <source>
        <dbReference type="PROSITE" id="PS50853"/>
    </source>
</evidence>
<feature type="domain" description="Fibronectin type-III" evidence="1">
    <location>
        <begin position="247"/>
        <end position="347"/>
    </location>
</feature>
<sequence length="680" mass="73666">MLRKPVPHPHYGEAHSGYNMVDFSPPETSWLAHENATFRATSLYFRYGSGFYDPESGLAELDASLSASANATDDAAMAIGWTPIEQWSTRFEWTGISPALAAGTYYVRVRAINRAGLESRAISGPLLVDLTPPLVNESLIIARRYQPRTDCLQVNWTGAFTDPESPIAWYHWHVGTTPQAHTNALSYYPASVQSACIPATDTLLSGSVYYLTVTAETEAHQFTTVRRLLVNIDTTPPTFDGPPHVGLALGLAPQFHTDLENISCSWYPASEVESPVVEYRVSVRDATDNGTHLANATVPGPLATRHTFTGLALAEGSDVYCEVTAVNAAGLEGVAQSITAHVTTTPTAYDGLIFDGCTAGQRTRWQENATTLCFSYEGFNGTAADPATGLSYQVGTSKGASDVVPLTACPDCAPGRLVIMNGLTLAGETTYYVTLFAQRTSGGLYNRSSPGLTVDTTPADPTVVVTQFHPFNAARAPLFLWWAGWDEAHSMIVDYEYRVMSLFAPREVLPWTHVGPFPSADIPTEGLVPGRYTLALRATNAVGLTSSWNVSAPFSIDDTPPASSGVIWMGLHCNETAYKTVHDPVLGVTTAVGACWERMSERNIDPDMIYDVDYRLANRPQALWATGSYPYACADTNTSASWQEGDLVTAVVTGINTAGLRSFMVRRHHRRSQAPPSIII</sequence>
<dbReference type="InterPro" id="IPR003961">
    <property type="entry name" value="FN3_dom"/>
</dbReference>
<dbReference type="InterPro" id="IPR036116">
    <property type="entry name" value="FN3_sf"/>
</dbReference>
<dbReference type="PROSITE" id="PS50853">
    <property type="entry name" value="FN3"/>
    <property type="match status" value="1"/>
</dbReference>
<keyword evidence="3" id="KW-1185">Reference proteome</keyword>
<dbReference type="InterPro" id="IPR013783">
    <property type="entry name" value="Ig-like_fold"/>
</dbReference>
<evidence type="ECO:0000313" key="3">
    <source>
        <dbReference type="Proteomes" id="UP001141327"/>
    </source>
</evidence>
<comment type="caution">
    <text evidence="2">The sequence shown here is derived from an EMBL/GenBank/DDBJ whole genome shotgun (WGS) entry which is preliminary data.</text>
</comment>
<reference evidence="2" key="1">
    <citation type="journal article" date="2022" name="bioRxiv">
        <title>Genomics of Preaxostyla Flagellates Illuminates Evolutionary Transitions and the Path Towards Mitochondrial Loss.</title>
        <authorList>
            <person name="Novak L.V.F."/>
            <person name="Treitli S.C."/>
            <person name="Pyrih J."/>
            <person name="Halakuc P."/>
            <person name="Pipaliya S.V."/>
            <person name="Vacek V."/>
            <person name="Brzon O."/>
            <person name="Soukal P."/>
            <person name="Eme L."/>
            <person name="Dacks J.B."/>
            <person name="Karnkowska A."/>
            <person name="Elias M."/>
            <person name="Hampl V."/>
        </authorList>
    </citation>
    <scope>NUCLEOTIDE SEQUENCE</scope>
    <source>
        <strain evidence="2">RCP-MX</strain>
    </source>
</reference>
<organism evidence="2 3">
    <name type="scientific">Paratrimastix pyriformis</name>
    <dbReference type="NCBI Taxonomy" id="342808"/>
    <lineage>
        <taxon>Eukaryota</taxon>
        <taxon>Metamonada</taxon>
        <taxon>Preaxostyla</taxon>
        <taxon>Paratrimastigidae</taxon>
        <taxon>Paratrimastix</taxon>
    </lineage>
</organism>
<proteinExistence type="predicted"/>
<dbReference type="EMBL" id="JAPMOS010000057">
    <property type="protein sequence ID" value="KAJ4456945.1"/>
    <property type="molecule type" value="Genomic_DNA"/>
</dbReference>
<protein>
    <recommendedName>
        <fullName evidence="1">Fibronectin type-III domain-containing protein</fullName>
    </recommendedName>
</protein>
<name>A0ABQ8UJH4_9EUKA</name>
<gene>
    <name evidence="2" type="ORF">PAPYR_7667</name>
</gene>
<dbReference type="PANTHER" id="PTHR16897">
    <property type="entry name" value="OS10G0105400 PROTEIN"/>
    <property type="match status" value="1"/>
</dbReference>
<dbReference type="Proteomes" id="UP001141327">
    <property type="component" value="Unassembled WGS sequence"/>
</dbReference>
<dbReference type="Gene3D" id="2.60.40.10">
    <property type="entry name" value="Immunoglobulins"/>
    <property type="match status" value="1"/>
</dbReference>
<dbReference type="PANTHER" id="PTHR16897:SF2">
    <property type="entry name" value="OS03G0226600 PROTEIN"/>
    <property type="match status" value="1"/>
</dbReference>
<accession>A0ABQ8UJH4</accession>
<evidence type="ECO:0000313" key="2">
    <source>
        <dbReference type="EMBL" id="KAJ4456945.1"/>
    </source>
</evidence>
<dbReference type="SUPFAM" id="SSF49265">
    <property type="entry name" value="Fibronectin type III"/>
    <property type="match status" value="1"/>
</dbReference>